<keyword evidence="3" id="KW-1185">Reference proteome</keyword>
<sequence length="77" mass="8905">MPADSEKSFDNFDFLDFAQEFLRRNTDYQAQFVSLCKGPVPDIESPDFRKMARSWGLEFRLSAGIQFLRKPSNLAPL</sequence>
<dbReference type="InterPro" id="IPR045465">
    <property type="entry name" value="Trans_reg_dom"/>
</dbReference>
<dbReference type="EMBL" id="SDWJ01000002">
    <property type="protein sequence ID" value="MVZ98163.1"/>
    <property type="molecule type" value="Genomic_DNA"/>
</dbReference>
<feature type="domain" description="Transcriptional regulator-like" evidence="1">
    <location>
        <begin position="4"/>
        <end position="60"/>
    </location>
</feature>
<gene>
    <name evidence="2" type="ORF">EUU23_10705</name>
</gene>
<name>A0A6I4M1D9_9SPHN</name>
<dbReference type="AlphaFoldDB" id="A0A6I4M1D9"/>
<comment type="caution">
    <text evidence="2">The sequence shown here is derived from an EMBL/GenBank/DDBJ whole genome shotgun (WGS) entry which is preliminary data.</text>
</comment>
<proteinExistence type="predicted"/>
<accession>A0A6I4M1D9</accession>
<dbReference type="Pfam" id="PF20109">
    <property type="entry name" value="Trans_reg_dom"/>
    <property type="match status" value="1"/>
</dbReference>
<dbReference type="OrthoDB" id="8654520at2"/>
<reference evidence="2 3" key="1">
    <citation type="submission" date="2019-01" db="EMBL/GenBank/DDBJ databases">
        <title>Sphingorhabdus lacus sp.nov., isolated from an oligotrophic freshwater lake.</title>
        <authorList>
            <person name="Park M."/>
        </authorList>
    </citation>
    <scope>NUCLEOTIDE SEQUENCE [LARGE SCALE GENOMIC DNA]</scope>
    <source>
        <strain evidence="2 3">IMCC26285</strain>
    </source>
</reference>
<evidence type="ECO:0000313" key="2">
    <source>
        <dbReference type="EMBL" id="MVZ98163.1"/>
    </source>
</evidence>
<organism evidence="2 3">
    <name type="scientific">Sphingorhabdus profundilacus</name>
    <dbReference type="NCBI Taxonomy" id="2509718"/>
    <lineage>
        <taxon>Bacteria</taxon>
        <taxon>Pseudomonadati</taxon>
        <taxon>Pseudomonadota</taxon>
        <taxon>Alphaproteobacteria</taxon>
        <taxon>Sphingomonadales</taxon>
        <taxon>Sphingomonadaceae</taxon>
        <taxon>Sphingorhabdus</taxon>
    </lineage>
</organism>
<evidence type="ECO:0000313" key="3">
    <source>
        <dbReference type="Proteomes" id="UP000471147"/>
    </source>
</evidence>
<evidence type="ECO:0000259" key="1">
    <source>
        <dbReference type="Pfam" id="PF20109"/>
    </source>
</evidence>
<dbReference type="Proteomes" id="UP000471147">
    <property type="component" value="Unassembled WGS sequence"/>
</dbReference>
<protein>
    <recommendedName>
        <fullName evidence="1">Transcriptional regulator-like domain-containing protein</fullName>
    </recommendedName>
</protein>
<dbReference type="RefSeq" id="WP_160354112.1">
    <property type="nucleotide sequence ID" value="NZ_SDWJ01000002.1"/>
</dbReference>